<dbReference type="GO" id="GO:0000978">
    <property type="term" value="F:RNA polymerase II cis-regulatory region sequence-specific DNA binding"/>
    <property type="evidence" value="ECO:0007669"/>
    <property type="project" value="TreeGrafter"/>
</dbReference>
<dbReference type="Proteomes" id="UP000054560">
    <property type="component" value="Unassembled WGS sequence"/>
</dbReference>
<comment type="subcellular location">
    <subcellularLocation>
        <location evidence="3">Nucleus</location>
    </subcellularLocation>
</comment>
<keyword evidence="1 3" id="KW-0238">DNA-binding</keyword>
<dbReference type="EMBL" id="KQ241680">
    <property type="protein sequence ID" value="KNC85854.1"/>
    <property type="molecule type" value="Genomic_DNA"/>
</dbReference>
<dbReference type="InterPro" id="IPR036388">
    <property type="entry name" value="WH-like_DNA-bd_sf"/>
</dbReference>
<feature type="compositionally biased region" description="Basic residues" evidence="4">
    <location>
        <begin position="165"/>
        <end position="175"/>
    </location>
</feature>
<organism evidence="6 7">
    <name type="scientific">Sphaeroforma arctica JP610</name>
    <dbReference type="NCBI Taxonomy" id="667725"/>
    <lineage>
        <taxon>Eukaryota</taxon>
        <taxon>Ichthyosporea</taxon>
        <taxon>Ichthyophonida</taxon>
        <taxon>Sphaeroforma</taxon>
    </lineage>
</organism>
<dbReference type="SMART" id="SM00339">
    <property type="entry name" value="FH"/>
    <property type="match status" value="1"/>
</dbReference>
<accession>A0A0L0GAC0</accession>
<protein>
    <recommendedName>
        <fullName evidence="5">Fork-head domain-containing protein</fullName>
    </recommendedName>
</protein>
<feature type="region of interest" description="Disordered" evidence="4">
    <location>
        <begin position="27"/>
        <end position="70"/>
    </location>
</feature>
<dbReference type="PROSITE" id="PS50039">
    <property type="entry name" value="FORK_HEAD_3"/>
    <property type="match status" value="1"/>
</dbReference>
<dbReference type="PANTHER" id="PTHR11829:SF343">
    <property type="entry name" value="FORK-HEAD DOMAIN-CONTAINING PROTEIN"/>
    <property type="match status" value="1"/>
</dbReference>
<reference evidence="6 7" key="1">
    <citation type="submission" date="2011-02" db="EMBL/GenBank/DDBJ databases">
        <title>The Genome Sequence of Sphaeroforma arctica JP610.</title>
        <authorList>
            <consortium name="The Broad Institute Genome Sequencing Platform"/>
            <person name="Russ C."/>
            <person name="Cuomo C."/>
            <person name="Young S.K."/>
            <person name="Zeng Q."/>
            <person name="Gargeya S."/>
            <person name="Alvarado L."/>
            <person name="Berlin A."/>
            <person name="Chapman S.B."/>
            <person name="Chen Z."/>
            <person name="Freedman E."/>
            <person name="Gellesch M."/>
            <person name="Goldberg J."/>
            <person name="Griggs A."/>
            <person name="Gujja S."/>
            <person name="Heilman E."/>
            <person name="Heiman D."/>
            <person name="Howarth C."/>
            <person name="Mehta T."/>
            <person name="Neiman D."/>
            <person name="Pearson M."/>
            <person name="Roberts A."/>
            <person name="Saif S."/>
            <person name="Shea T."/>
            <person name="Shenoy N."/>
            <person name="Sisk P."/>
            <person name="Stolte C."/>
            <person name="Sykes S."/>
            <person name="White J."/>
            <person name="Yandava C."/>
            <person name="Burger G."/>
            <person name="Gray M.W."/>
            <person name="Holland P.W.H."/>
            <person name="King N."/>
            <person name="Lang F.B.F."/>
            <person name="Roger A.J."/>
            <person name="Ruiz-Trillo I."/>
            <person name="Haas B."/>
            <person name="Nusbaum C."/>
            <person name="Birren B."/>
        </authorList>
    </citation>
    <scope>NUCLEOTIDE SEQUENCE [LARGE SCALE GENOMIC DNA]</scope>
    <source>
        <strain evidence="6 7">JP610</strain>
    </source>
</reference>
<dbReference type="InterPro" id="IPR001766">
    <property type="entry name" value="Fork_head_dom"/>
</dbReference>
<dbReference type="PANTHER" id="PTHR11829">
    <property type="entry name" value="FORKHEAD BOX PROTEIN"/>
    <property type="match status" value="1"/>
</dbReference>
<dbReference type="Pfam" id="PF00250">
    <property type="entry name" value="Forkhead"/>
    <property type="match status" value="1"/>
</dbReference>
<evidence type="ECO:0000256" key="1">
    <source>
        <dbReference type="ARBA" id="ARBA00023125"/>
    </source>
</evidence>
<dbReference type="RefSeq" id="XP_014159756.1">
    <property type="nucleotide sequence ID" value="XM_014304281.1"/>
</dbReference>
<dbReference type="SUPFAM" id="SSF46785">
    <property type="entry name" value="Winged helix' DNA-binding domain"/>
    <property type="match status" value="1"/>
</dbReference>
<dbReference type="PROSITE" id="PS00658">
    <property type="entry name" value="FORK_HEAD_2"/>
    <property type="match status" value="1"/>
</dbReference>
<evidence type="ECO:0000256" key="3">
    <source>
        <dbReference type="PROSITE-ProRule" id="PRU00089"/>
    </source>
</evidence>
<dbReference type="InterPro" id="IPR030456">
    <property type="entry name" value="TF_fork_head_CS_2"/>
</dbReference>
<name>A0A0L0GAC0_9EUKA</name>
<feature type="region of interest" description="Disordered" evidence="4">
    <location>
        <begin position="294"/>
        <end position="384"/>
    </location>
</feature>
<evidence type="ECO:0000313" key="7">
    <source>
        <dbReference type="Proteomes" id="UP000054560"/>
    </source>
</evidence>
<dbReference type="eggNOG" id="KOG2294">
    <property type="taxonomic scope" value="Eukaryota"/>
</dbReference>
<dbReference type="FunFam" id="1.10.10.10:FF:000135">
    <property type="entry name" value="forkhead box protein G1"/>
    <property type="match status" value="1"/>
</dbReference>
<dbReference type="AlphaFoldDB" id="A0A0L0GAC0"/>
<dbReference type="InterPro" id="IPR050211">
    <property type="entry name" value="FOX_domain-containing"/>
</dbReference>
<sequence length="746" mass="79691">MVLQSYLSQFSKDPQPYVGSTMTYAPSASSSGEIVSSQVPPMAAMGSSQTLSKAQPKSGTVNNAGAGAKRRGDSAAANYLSSGTDVAQPLVNNFWEIINTQDRVDMNALNTSAQESVGTVATADVFGSALSQSESQQQPPQSQAVAKPAVAIAAVLKTGEKSIKKVSKPKCKPKKPASIEAERESTIAAGATTTAQNSPIRAEPQEPEKPSFSYATLIAMAINDSTDRRLTLSGIYKWIEDHYKYYDKQSDSSWKNSIRHNLSLKPCFYKSPRQADEPGKGAWWSIDDTQIDGGRYSAKRKRPSNSVQRTNSGTKIEAAETAGGAGDAKTARKKAGKDGKQVTKKPSADLKAPAAIKTDGSRSKRKAGTNGDAWSDDLPSANRLSTETPQITSASANGVSAAFATQQQLHQQAVNAQLLLNSKQPSMEFACMTGAKNFIAGGAANIGTFGSYQLASTSTGVSASYSNPTTSMEDDIFSGLSMADIENMNINAPLNGQGVSFTNGMGNSGFTVSPQLLHGNESPLAACNLVGHNFSDWDAEGLQKSGQTAHKLLEPSYSQPISTPSKHVDIKGFYGLYDDTVVTPPDNLSLCGDHMIDHHELYKDTHTTGLLDLDFARSVMPLGGMDMDDYGHWAESESFTSRTHSRVVSSSFDSACDGTVATHTDTMDVVKNRKMSTSTNGTSSLNDDLDMYPSGRSLAYDYSCGSSRATFYDKTGETELLDSCRDWILGWETTNCGTPVRLNKAL</sequence>
<feature type="DNA-binding region" description="Fork-head" evidence="3">
    <location>
        <begin position="209"/>
        <end position="301"/>
    </location>
</feature>
<dbReference type="Gene3D" id="1.10.10.10">
    <property type="entry name" value="Winged helix-like DNA-binding domain superfamily/Winged helix DNA-binding domain"/>
    <property type="match status" value="1"/>
</dbReference>
<gene>
    <name evidence="6" type="ORF">SARC_01963</name>
</gene>
<dbReference type="GO" id="GO:0005634">
    <property type="term" value="C:nucleus"/>
    <property type="evidence" value="ECO:0007669"/>
    <property type="project" value="UniProtKB-SubCell"/>
</dbReference>
<feature type="compositionally biased region" description="Low complexity" evidence="4">
    <location>
        <begin position="313"/>
        <end position="322"/>
    </location>
</feature>
<feature type="region of interest" description="Disordered" evidence="4">
    <location>
        <begin position="165"/>
        <end position="209"/>
    </location>
</feature>
<keyword evidence="2 3" id="KW-0539">Nucleus</keyword>
<evidence type="ECO:0000256" key="4">
    <source>
        <dbReference type="SAM" id="MobiDB-lite"/>
    </source>
</evidence>
<evidence type="ECO:0000313" key="6">
    <source>
        <dbReference type="EMBL" id="KNC85854.1"/>
    </source>
</evidence>
<dbReference type="GO" id="GO:0000981">
    <property type="term" value="F:DNA-binding transcription factor activity, RNA polymerase II-specific"/>
    <property type="evidence" value="ECO:0007669"/>
    <property type="project" value="TreeGrafter"/>
</dbReference>
<dbReference type="PRINTS" id="PR00053">
    <property type="entry name" value="FORKHEAD"/>
</dbReference>
<evidence type="ECO:0000256" key="2">
    <source>
        <dbReference type="ARBA" id="ARBA00023242"/>
    </source>
</evidence>
<dbReference type="STRING" id="667725.A0A0L0GAC0"/>
<dbReference type="InterPro" id="IPR036390">
    <property type="entry name" value="WH_DNA-bd_sf"/>
</dbReference>
<feature type="compositionally biased region" description="Polar residues" evidence="4">
    <location>
        <begin position="27"/>
        <end position="39"/>
    </location>
</feature>
<dbReference type="CDD" id="cd00059">
    <property type="entry name" value="FH_FOX"/>
    <property type="match status" value="1"/>
</dbReference>
<proteinExistence type="predicted"/>
<keyword evidence="7" id="KW-1185">Reference proteome</keyword>
<dbReference type="OrthoDB" id="5954824at2759"/>
<evidence type="ECO:0000259" key="5">
    <source>
        <dbReference type="PROSITE" id="PS50039"/>
    </source>
</evidence>
<feature type="compositionally biased region" description="Polar residues" evidence="4">
    <location>
        <begin position="46"/>
        <end position="63"/>
    </location>
</feature>
<dbReference type="GeneID" id="25902467"/>
<feature type="domain" description="Fork-head" evidence="5">
    <location>
        <begin position="209"/>
        <end position="301"/>
    </location>
</feature>